<evidence type="ECO:0000313" key="2">
    <source>
        <dbReference type="Proteomes" id="UP001145114"/>
    </source>
</evidence>
<feature type="non-terminal residue" evidence="1">
    <location>
        <position position="62"/>
    </location>
</feature>
<proteinExistence type="predicted"/>
<keyword evidence="2" id="KW-1185">Reference proteome</keyword>
<sequence>MKTDIIYCTWILKLLVKFLNAYHGRACILLIDELDAPIIAASEDNRDAIRNHMRDMLDPVVK</sequence>
<reference evidence="1" key="1">
    <citation type="submission" date="2022-06" db="EMBL/GenBank/DDBJ databases">
        <title>Phylogenomic reconstructions and comparative analyses of Kickxellomycotina fungi.</title>
        <authorList>
            <person name="Reynolds N.K."/>
            <person name="Stajich J.E."/>
            <person name="Barry K."/>
            <person name="Grigoriev I.V."/>
            <person name="Crous P."/>
            <person name="Smith M.E."/>
        </authorList>
    </citation>
    <scope>NUCLEOTIDE SEQUENCE</scope>
    <source>
        <strain evidence="1">RSA 2271</strain>
    </source>
</reference>
<protein>
    <submittedName>
        <fullName evidence="1">Uncharacterized protein</fullName>
    </submittedName>
</protein>
<dbReference type="EMBL" id="JAMZIH010010258">
    <property type="protein sequence ID" value="KAJ1669007.1"/>
    <property type="molecule type" value="Genomic_DNA"/>
</dbReference>
<dbReference type="Proteomes" id="UP001145114">
    <property type="component" value="Unassembled WGS sequence"/>
</dbReference>
<gene>
    <name evidence="1" type="ORF">EV182_008957</name>
</gene>
<name>A0ACC1H732_9FUNG</name>
<accession>A0ACC1H732</accession>
<organism evidence="1 2">
    <name type="scientific">Spiromyces aspiralis</name>
    <dbReference type="NCBI Taxonomy" id="68401"/>
    <lineage>
        <taxon>Eukaryota</taxon>
        <taxon>Fungi</taxon>
        <taxon>Fungi incertae sedis</taxon>
        <taxon>Zoopagomycota</taxon>
        <taxon>Kickxellomycotina</taxon>
        <taxon>Kickxellomycetes</taxon>
        <taxon>Kickxellales</taxon>
        <taxon>Kickxellaceae</taxon>
        <taxon>Spiromyces</taxon>
    </lineage>
</organism>
<evidence type="ECO:0000313" key="1">
    <source>
        <dbReference type="EMBL" id="KAJ1669007.1"/>
    </source>
</evidence>
<comment type="caution">
    <text evidence="1">The sequence shown here is derived from an EMBL/GenBank/DDBJ whole genome shotgun (WGS) entry which is preliminary data.</text>
</comment>